<name>A0ABP6K6L6_9ACTN</name>
<accession>A0ABP6K6L6</accession>
<gene>
    <name evidence="3" type="ORF">GCM10010446_60370</name>
</gene>
<keyword evidence="1" id="KW-0723">Serine/threonine-protein kinase</keyword>
<dbReference type="InterPro" id="IPR050267">
    <property type="entry name" value="Anti-sigma-factor_SerPK"/>
</dbReference>
<dbReference type="InterPro" id="IPR003594">
    <property type="entry name" value="HATPase_dom"/>
</dbReference>
<dbReference type="Gene3D" id="3.30.565.10">
    <property type="entry name" value="Histidine kinase-like ATPase, C-terminal domain"/>
    <property type="match status" value="1"/>
</dbReference>
<reference evidence="4" key="1">
    <citation type="journal article" date="2019" name="Int. J. Syst. Evol. Microbiol.">
        <title>The Global Catalogue of Microorganisms (GCM) 10K type strain sequencing project: providing services to taxonomists for standard genome sequencing and annotation.</title>
        <authorList>
            <consortium name="The Broad Institute Genomics Platform"/>
            <consortium name="The Broad Institute Genome Sequencing Center for Infectious Disease"/>
            <person name="Wu L."/>
            <person name="Ma J."/>
        </authorList>
    </citation>
    <scope>NUCLEOTIDE SEQUENCE [LARGE SCALE GENOMIC DNA]</scope>
    <source>
        <strain evidence="4">JCM 9088</strain>
    </source>
</reference>
<dbReference type="GO" id="GO:0005524">
    <property type="term" value="F:ATP binding"/>
    <property type="evidence" value="ECO:0007669"/>
    <property type="project" value="UniProtKB-KW"/>
</dbReference>
<evidence type="ECO:0000259" key="2">
    <source>
        <dbReference type="Pfam" id="PF13581"/>
    </source>
</evidence>
<keyword evidence="3" id="KW-0067">ATP-binding</keyword>
<keyword evidence="4" id="KW-1185">Reference proteome</keyword>
<keyword evidence="1" id="KW-0808">Transferase</keyword>
<feature type="domain" description="Histidine kinase/HSP90-like ATPase" evidence="2">
    <location>
        <begin position="19"/>
        <end position="127"/>
    </location>
</feature>
<evidence type="ECO:0000256" key="1">
    <source>
        <dbReference type="ARBA" id="ARBA00022527"/>
    </source>
</evidence>
<evidence type="ECO:0000313" key="4">
    <source>
        <dbReference type="Proteomes" id="UP001500403"/>
    </source>
</evidence>
<dbReference type="RefSeq" id="WP_344499495.1">
    <property type="nucleotide sequence ID" value="NZ_BAAAUD010000058.1"/>
</dbReference>
<dbReference type="Proteomes" id="UP001500403">
    <property type="component" value="Unassembled WGS sequence"/>
</dbReference>
<dbReference type="EMBL" id="BAAAUD010000058">
    <property type="protein sequence ID" value="GAA2966582.1"/>
    <property type="molecule type" value="Genomic_DNA"/>
</dbReference>
<comment type="caution">
    <text evidence="3">The sequence shown here is derived from an EMBL/GenBank/DDBJ whole genome shotgun (WGS) entry which is preliminary data.</text>
</comment>
<organism evidence="3 4">
    <name type="scientific">Streptomyces enissocaesilis</name>
    <dbReference type="NCBI Taxonomy" id="332589"/>
    <lineage>
        <taxon>Bacteria</taxon>
        <taxon>Bacillati</taxon>
        <taxon>Actinomycetota</taxon>
        <taxon>Actinomycetes</taxon>
        <taxon>Kitasatosporales</taxon>
        <taxon>Streptomycetaceae</taxon>
        <taxon>Streptomyces</taxon>
        <taxon>Streptomyces rochei group</taxon>
    </lineage>
</organism>
<protein>
    <submittedName>
        <fullName evidence="3">ATP-binding protein</fullName>
    </submittedName>
</protein>
<dbReference type="InterPro" id="IPR036890">
    <property type="entry name" value="HATPase_C_sf"/>
</dbReference>
<proteinExistence type="predicted"/>
<evidence type="ECO:0000313" key="3">
    <source>
        <dbReference type="EMBL" id="GAA2966582.1"/>
    </source>
</evidence>
<dbReference type="SUPFAM" id="SSF55874">
    <property type="entry name" value="ATPase domain of HSP90 chaperone/DNA topoisomerase II/histidine kinase"/>
    <property type="match status" value="1"/>
</dbReference>
<dbReference type="Pfam" id="PF13581">
    <property type="entry name" value="HATPase_c_2"/>
    <property type="match status" value="1"/>
</dbReference>
<sequence length="133" mass="14010">MDHDVIRAGAAYEGGSPSVAAARDFLTSFLTRARRIGVAVSEDLVERARLVVSELVTNAVKYALGTVSLLLELRPGELAITVSDTSPALPAPRAPDAGRIGQHGLEIVQALCHDLQVTEVAGGKHIKVHLSPL</sequence>
<keyword evidence="1" id="KW-0418">Kinase</keyword>
<dbReference type="CDD" id="cd16936">
    <property type="entry name" value="HATPase_RsbW-like"/>
    <property type="match status" value="1"/>
</dbReference>
<dbReference type="PANTHER" id="PTHR35526:SF3">
    <property type="entry name" value="ANTI-SIGMA-F FACTOR RSBW"/>
    <property type="match status" value="1"/>
</dbReference>
<keyword evidence="3" id="KW-0547">Nucleotide-binding</keyword>
<dbReference type="PANTHER" id="PTHR35526">
    <property type="entry name" value="ANTI-SIGMA-F FACTOR RSBW-RELATED"/>
    <property type="match status" value="1"/>
</dbReference>